<evidence type="ECO:0000259" key="1">
    <source>
        <dbReference type="Pfam" id="PF03992"/>
    </source>
</evidence>
<protein>
    <recommendedName>
        <fullName evidence="1">ABM domain-containing protein</fullName>
    </recommendedName>
</protein>
<dbReference type="InterPro" id="IPR011008">
    <property type="entry name" value="Dimeric_a/b-barrel"/>
</dbReference>
<accession>A0A328P8V2</accession>
<dbReference type="Pfam" id="PF03992">
    <property type="entry name" value="ABM"/>
    <property type="match status" value="1"/>
</dbReference>
<comment type="caution">
    <text evidence="2">The sequence shown here is derived from an EMBL/GenBank/DDBJ whole genome shotgun (WGS) entry which is preliminary data.</text>
</comment>
<organism evidence="2 3">
    <name type="scientific">Dyella jiangningensis</name>
    <dbReference type="NCBI Taxonomy" id="1379159"/>
    <lineage>
        <taxon>Bacteria</taxon>
        <taxon>Pseudomonadati</taxon>
        <taxon>Pseudomonadota</taxon>
        <taxon>Gammaproteobacteria</taxon>
        <taxon>Lysobacterales</taxon>
        <taxon>Rhodanobacteraceae</taxon>
        <taxon>Dyella</taxon>
    </lineage>
</organism>
<evidence type="ECO:0000313" key="2">
    <source>
        <dbReference type="EMBL" id="RAO77252.1"/>
    </source>
</evidence>
<dbReference type="Gene3D" id="3.30.70.100">
    <property type="match status" value="1"/>
</dbReference>
<keyword evidence="3" id="KW-1185">Reference proteome</keyword>
<name>A0A328P8V2_9GAMM</name>
<dbReference type="SUPFAM" id="SSF54909">
    <property type="entry name" value="Dimeric alpha+beta barrel"/>
    <property type="match status" value="1"/>
</dbReference>
<feature type="domain" description="ABM" evidence="1">
    <location>
        <begin position="29"/>
        <end position="92"/>
    </location>
</feature>
<dbReference type="EMBL" id="NFZS01000001">
    <property type="protein sequence ID" value="RAO77252.1"/>
    <property type="molecule type" value="Genomic_DNA"/>
</dbReference>
<dbReference type="AlphaFoldDB" id="A0A328P8V2"/>
<proteinExistence type="predicted"/>
<gene>
    <name evidence="2" type="ORF">CA260_05015</name>
</gene>
<dbReference type="OrthoDB" id="120886at2"/>
<sequence length="122" mass="14228">MPLAFRKTTSNSARDGVQERCMSYDIVWEFRLPATRASEFEHAYGPRGPWVQLFRRAPGYIETQLLRDAEDAARYLTVDRWESRESFEAFRHRHRADYDALDQQLEGLATSETRLGAFEAIP</sequence>
<dbReference type="InterPro" id="IPR007138">
    <property type="entry name" value="ABM_dom"/>
</dbReference>
<reference evidence="2 3" key="1">
    <citation type="journal article" date="2018" name="Genet. Mol. Biol.">
        <title>The genome sequence of Dyella jiangningensis FCAV SCS01 from a lignocellulose-decomposing microbial consortium metagenome reveals potential for biotechnological applications.</title>
        <authorList>
            <person name="Desiderato J.G."/>
            <person name="Alvarenga D.O."/>
            <person name="Constancio M.T.L."/>
            <person name="Alves L.M.C."/>
            <person name="Varani A.M."/>
        </authorList>
    </citation>
    <scope>NUCLEOTIDE SEQUENCE [LARGE SCALE GENOMIC DNA]</scope>
    <source>
        <strain evidence="2 3">FCAV SCS01</strain>
    </source>
</reference>
<evidence type="ECO:0000313" key="3">
    <source>
        <dbReference type="Proteomes" id="UP000248926"/>
    </source>
</evidence>
<dbReference type="Proteomes" id="UP000248926">
    <property type="component" value="Unassembled WGS sequence"/>
</dbReference>